<dbReference type="STRING" id="1194695.A0A5D3BWF4"/>
<dbReference type="OrthoDB" id="411615at2759"/>
<dbReference type="Proteomes" id="UP000321947">
    <property type="component" value="Unassembled WGS sequence"/>
</dbReference>
<evidence type="ECO:0000313" key="3">
    <source>
        <dbReference type="EMBL" id="TYK02556.1"/>
    </source>
</evidence>
<evidence type="ECO:0000313" key="2">
    <source>
        <dbReference type="EMBL" id="KAA0033989.1"/>
    </source>
</evidence>
<dbReference type="Pfam" id="PF07727">
    <property type="entry name" value="RVT_2"/>
    <property type="match status" value="1"/>
</dbReference>
<dbReference type="PROSITE" id="PS51257">
    <property type="entry name" value="PROKAR_LIPOPROTEIN"/>
    <property type="match status" value="1"/>
</dbReference>
<reference evidence="4 5" key="1">
    <citation type="submission" date="2019-08" db="EMBL/GenBank/DDBJ databases">
        <title>Draft genome sequences of two oriental melons (Cucumis melo L. var makuwa).</title>
        <authorList>
            <person name="Kwon S.-Y."/>
        </authorList>
    </citation>
    <scope>NUCLEOTIDE SEQUENCE [LARGE SCALE GENOMIC DNA]</scope>
    <source>
        <strain evidence="5">cv. Chang Bougi</strain>
        <strain evidence="4">cv. SW 3</strain>
        <tissue evidence="3">Leaf</tissue>
    </source>
</reference>
<comment type="caution">
    <text evidence="3">The sequence shown here is derived from an EMBL/GenBank/DDBJ whole genome shotgun (WGS) entry which is preliminary data.</text>
</comment>
<dbReference type="CDD" id="cd09272">
    <property type="entry name" value="RNase_HI_RT_Ty1"/>
    <property type="match status" value="1"/>
</dbReference>
<gene>
    <name evidence="3" type="ORF">E5676_scaffold925G00070</name>
    <name evidence="2" type="ORF">E6C27_scaffold400G00520</name>
</gene>
<feature type="domain" description="Reverse transcriptase Ty1/copia-type" evidence="1">
    <location>
        <begin position="295"/>
        <end position="397"/>
    </location>
</feature>
<evidence type="ECO:0000259" key="1">
    <source>
        <dbReference type="Pfam" id="PF07727"/>
    </source>
</evidence>
<dbReference type="Proteomes" id="UP000321393">
    <property type="component" value="Unassembled WGS sequence"/>
</dbReference>
<name>A0A5D3BWF4_CUCMM</name>
<accession>A0A5D3BWF4</accession>
<proteinExistence type="predicted"/>
<sequence length="537" mass="59944">MGLRPEYEYVRAARTTPQFLALVGCNYISKRFYFRKNDLASILPNNLMLFFHALIHQWSAKHILSPRPPGSSTKTRNLNKSGNSSVVVATASDDSISPTLQISVLQSLLNQLISSSSSALSIAPVHAVNGNCMNISHIGTIDTPSLPHTELAQSVLSLVSPNLTFNLVTLLFSAFVPTPLNKMGVLSENSATFLTRLRIFSHVTFWEHTMFSRLSSFHTSFLSPHLFFTDTSVELFPPSESTPNTELAQSVPALVNPNQPSIFNEGSEPTLDTPLRRSTWKAMNDELKALEKTHMWDYVTLPFGKRPIGCKWIYKIKTDSDDTIEHYKTCLVAKGYSQEYGIDYEETFAPVARMTSVRSLLAVAAAKQRPFLQMDVKNSFLNVMLSDEVYMKSPSLYSSSSSQGVPSASSFICPPDTALFTRQTPYDIVFLTSNIILGPTLLHCDHRSAIQIGHNDVFHERTKHIENDCHFVRHHLLSNTLLLRSISTTEQPVDIFTKTLPAISLQSVTYQTQGDRSKTQADTYSTTLNLREGINVN</sequence>
<dbReference type="AlphaFoldDB" id="A0A5D3BWF4"/>
<dbReference type="InterPro" id="IPR013103">
    <property type="entry name" value="RVT_2"/>
</dbReference>
<evidence type="ECO:0000313" key="4">
    <source>
        <dbReference type="Proteomes" id="UP000321393"/>
    </source>
</evidence>
<dbReference type="PANTHER" id="PTHR11439">
    <property type="entry name" value="GAG-POL-RELATED RETROTRANSPOSON"/>
    <property type="match status" value="1"/>
</dbReference>
<organism evidence="3 5">
    <name type="scientific">Cucumis melo var. makuwa</name>
    <name type="common">Oriental melon</name>
    <dbReference type="NCBI Taxonomy" id="1194695"/>
    <lineage>
        <taxon>Eukaryota</taxon>
        <taxon>Viridiplantae</taxon>
        <taxon>Streptophyta</taxon>
        <taxon>Embryophyta</taxon>
        <taxon>Tracheophyta</taxon>
        <taxon>Spermatophyta</taxon>
        <taxon>Magnoliopsida</taxon>
        <taxon>eudicotyledons</taxon>
        <taxon>Gunneridae</taxon>
        <taxon>Pentapetalae</taxon>
        <taxon>rosids</taxon>
        <taxon>fabids</taxon>
        <taxon>Cucurbitales</taxon>
        <taxon>Cucurbitaceae</taxon>
        <taxon>Benincaseae</taxon>
        <taxon>Cucumis</taxon>
    </lineage>
</organism>
<dbReference type="EMBL" id="SSTD01015517">
    <property type="protein sequence ID" value="TYK02556.1"/>
    <property type="molecule type" value="Genomic_DNA"/>
</dbReference>
<dbReference type="PANTHER" id="PTHR11439:SF461">
    <property type="entry name" value="OS10G0432200 PROTEIN"/>
    <property type="match status" value="1"/>
</dbReference>
<evidence type="ECO:0000313" key="5">
    <source>
        <dbReference type="Proteomes" id="UP000321947"/>
    </source>
</evidence>
<protein>
    <submittedName>
        <fullName evidence="3">Retrotransposon protein</fullName>
    </submittedName>
</protein>
<dbReference type="InterPro" id="IPR043502">
    <property type="entry name" value="DNA/RNA_pol_sf"/>
</dbReference>
<dbReference type="SUPFAM" id="SSF56672">
    <property type="entry name" value="DNA/RNA polymerases"/>
    <property type="match status" value="1"/>
</dbReference>
<dbReference type="EMBL" id="SSTE01020493">
    <property type="protein sequence ID" value="KAA0033989.1"/>
    <property type="molecule type" value="Genomic_DNA"/>
</dbReference>